<evidence type="ECO:0000313" key="14">
    <source>
        <dbReference type="EMBL" id="CAP24519.2"/>
    </source>
</evidence>
<evidence type="ECO:0000256" key="11">
    <source>
        <dbReference type="PROSITE-ProRule" id="PRU01005"/>
    </source>
</evidence>
<reference evidence="14 15" key="2">
    <citation type="journal article" date="2011" name="PLoS Genet.">
        <title>Caenorhabditis briggsae recombinant inbred line genotypes reveal inter-strain incompatibility and the evolution of recombination.</title>
        <authorList>
            <person name="Ross J.A."/>
            <person name="Koboldt D.C."/>
            <person name="Staisch J.E."/>
            <person name="Chamberlin H.M."/>
            <person name="Gupta B.P."/>
            <person name="Miller R.D."/>
            <person name="Baird S.E."/>
            <person name="Haag E.S."/>
        </authorList>
    </citation>
    <scope>NUCLEOTIDE SEQUENCE [LARGE SCALE GENOMIC DNA]</scope>
    <source>
        <strain evidence="14 15">AF16</strain>
    </source>
</reference>
<evidence type="ECO:0000256" key="10">
    <source>
        <dbReference type="PIRSR" id="PIRSR619791-2"/>
    </source>
</evidence>
<dbReference type="eggNOG" id="KOG2408">
    <property type="taxonomic scope" value="Eukaryota"/>
</dbReference>
<feature type="compositionally biased region" description="Low complexity" evidence="12">
    <location>
        <begin position="680"/>
        <end position="694"/>
    </location>
</feature>
<dbReference type="Gene3D" id="1.10.640.10">
    <property type="entry name" value="Haem peroxidase domain superfamily, animal type"/>
    <property type="match status" value="2"/>
</dbReference>
<evidence type="ECO:0000256" key="8">
    <source>
        <dbReference type="ARBA" id="ARBA00023004"/>
    </source>
</evidence>
<feature type="region of interest" description="Disordered" evidence="12">
    <location>
        <begin position="668"/>
        <end position="694"/>
    </location>
</feature>
<feature type="domain" description="ShKT" evidence="13">
    <location>
        <begin position="37"/>
        <end position="71"/>
    </location>
</feature>
<keyword evidence="15" id="KW-1185">Reference proteome</keyword>
<dbReference type="EMBL" id="HE600948">
    <property type="protein sequence ID" value="CAP24519.2"/>
    <property type="molecule type" value="Genomic_DNA"/>
</dbReference>
<dbReference type="GO" id="GO:0140825">
    <property type="term" value="F:lactoperoxidase activity"/>
    <property type="evidence" value="ECO:0007669"/>
    <property type="project" value="UniProtKB-EC"/>
</dbReference>
<dbReference type="InterPro" id="IPR037120">
    <property type="entry name" value="Haem_peroxidase_sf_animal"/>
</dbReference>
<dbReference type="PROSITE" id="PS51670">
    <property type="entry name" value="SHKT"/>
    <property type="match status" value="1"/>
</dbReference>
<dbReference type="InterPro" id="IPR003582">
    <property type="entry name" value="ShKT_dom"/>
</dbReference>
<feature type="binding site" description="axial binding residue" evidence="10">
    <location>
        <position position="1078"/>
    </location>
    <ligand>
        <name>heme b</name>
        <dbReference type="ChEBI" id="CHEBI:60344"/>
    </ligand>
    <ligandPart>
        <name>Fe</name>
        <dbReference type="ChEBI" id="CHEBI:18248"/>
    </ligandPart>
</feature>
<keyword evidence="7" id="KW-0560">Oxidoreductase</keyword>
<reference evidence="14 15" key="1">
    <citation type="journal article" date="2003" name="PLoS Biol.">
        <title>The genome sequence of Caenorhabditis briggsae: a platform for comparative genomics.</title>
        <authorList>
            <person name="Stein L.D."/>
            <person name="Bao Z."/>
            <person name="Blasiar D."/>
            <person name="Blumenthal T."/>
            <person name="Brent M.R."/>
            <person name="Chen N."/>
            <person name="Chinwalla A."/>
            <person name="Clarke L."/>
            <person name="Clee C."/>
            <person name="Coghlan A."/>
            <person name="Coulson A."/>
            <person name="D'Eustachio P."/>
            <person name="Fitch D.H."/>
            <person name="Fulton L.A."/>
            <person name="Fulton R.E."/>
            <person name="Griffiths-Jones S."/>
            <person name="Harris T.W."/>
            <person name="Hillier L.W."/>
            <person name="Kamath R."/>
            <person name="Kuwabara P.E."/>
            <person name="Mardis E.R."/>
            <person name="Marra M.A."/>
            <person name="Miner T.L."/>
            <person name="Minx P."/>
            <person name="Mullikin J.C."/>
            <person name="Plumb R.W."/>
            <person name="Rogers J."/>
            <person name="Schein J.E."/>
            <person name="Sohrmann M."/>
            <person name="Spieth J."/>
            <person name="Stajich J.E."/>
            <person name="Wei C."/>
            <person name="Willey D."/>
            <person name="Wilson R.K."/>
            <person name="Durbin R."/>
            <person name="Waterston R.H."/>
        </authorList>
    </citation>
    <scope>NUCLEOTIDE SEQUENCE [LARGE SCALE GENOMIC DNA]</scope>
    <source>
        <strain evidence="14 15">AF16</strain>
    </source>
</reference>
<evidence type="ECO:0000313" key="16">
    <source>
        <dbReference type="WormBase" id="CBG03680"/>
    </source>
</evidence>
<dbReference type="GO" id="GO:0006979">
    <property type="term" value="P:response to oxidative stress"/>
    <property type="evidence" value="ECO:0007669"/>
    <property type="project" value="InterPro"/>
</dbReference>
<dbReference type="SUPFAM" id="SSF48113">
    <property type="entry name" value="Heme-dependent peroxidases"/>
    <property type="match status" value="2"/>
</dbReference>
<evidence type="ECO:0000259" key="13">
    <source>
        <dbReference type="PROSITE" id="PS51670"/>
    </source>
</evidence>
<evidence type="ECO:0000256" key="9">
    <source>
        <dbReference type="ARBA" id="ARBA00023157"/>
    </source>
</evidence>
<protein>
    <recommendedName>
        <fullName evidence="2">peroxidase</fullName>
        <ecNumber evidence="2">1.11.1.7</ecNumber>
    </recommendedName>
</protein>
<evidence type="ECO:0000256" key="3">
    <source>
        <dbReference type="ARBA" id="ARBA00022559"/>
    </source>
</evidence>
<comment type="caution">
    <text evidence="11">Lacks conserved residue(s) required for the propagation of feature annotation.</text>
</comment>
<dbReference type="Proteomes" id="UP000008549">
    <property type="component" value="Unassembled WGS sequence"/>
</dbReference>
<dbReference type="PRINTS" id="PR00457">
    <property type="entry name" value="ANPEROXIDASE"/>
</dbReference>
<dbReference type="InterPro" id="IPR019791">
    <property type="entry name" value="Haem_peroxidase_animal"/>
</dbReference>
<dbReference type="GO" id="GO:0004601">
    <property type="term" value="F:peroxidase activity"/>
    <property type="evidence" value="ECO:0000318"/>
    <property type="project" value="GO_Central"/>
</dbReference>
<keyword evidence="3" id="KW-0575">Peroxidase</keyword>
<evidence type="ECO:0000256" key="2">
    <source>
        <dbReference type="ARBA" id="ARBA00012313"/>
    </source>
</evidence>
<dbReference type="GO" id="GO:0020037">
    <property type="term" value="F:heme binding"/>
    <property type="evidence" value="ECO:0007669"/>
    <property type="project" value="InterPro"/>
</dbReference>
<dbReference type="OMA" id="PVNSCER"/>
<evidence type="ECO:0000256" key="6">
    <source>
        <dbReference type="ARBA" id="ARBA00022729"/>
    </source>
</evidence>
<dbReference type="InParanoid" id="A8WVK8"/>
<dbReference type="HOGENOM" id="CLU_260866_0_0_1"/>
<dbReference type="InterPro" id="IPR010255">
    <property type="entry name" value="Haem_peroxidase_sf"/>
</dbReference>
<dbReference type="SMART" id="SM00254">
    <property type="entry name" value="ShKT"/>
    <property type="match status" value="1"/>
</dbReference>
<evidence type="ECO:0000256" key="1">
    <source>
        <dbReference type="ARBA" id="ARBA00000189"/>
    </source>
</evidence>
<dbReference type="GO" id="GO:0046872">
    <property type="term" value="F:metal ion binding"/>
    <property type="evidence" value="ECO:0007669"/>
    <property type="project" value="UniProtKB-KW"/>
</dbReference>
<dbReference type="WormBase" id="CBG03680">
    <property type="protein sequence ID" value="CBP49503"/>
    <property type="gene ID" value="WBGene00026488"/>
    <property type="gene designation" value="Cbr-mlt-7"/>
</dbReference>
<gene>
    <name evidence="16" type="primary">mlt-7</name>
    <name evidence="14" type="synonym">Cbr-mlt-7</name>
    <name evidence="16" type="ORF">CBG03680</name>
    <name evidence="14" type="ORF">CBG_03680</name>
</gene>
<dbReference type="STRING" id="6238.A8WVK8"/>
<organism evidence="14 15">
    <name type="scientific">Caenorhabditis briggsae</name>
    <dbReference type="NCBI Taxonomy" id="6238"/>
    <lineage>
        <taxon>Eukaryota</taxon>
        <taxon>Metazoa</taxon>
        <taxon>Ecdysozoa</taxon>
        <taxon>Nematoda</taxon>
        <taxon>Chromadorea</taxon>
        <taxon>Rhabditida</taxon>
        <taxon>Rhabditina</taxon>
        <taxon>Rhabditomorpha</taxon>
        <taxon>Rhabditoidea</taxon>
        <taxon>Rhabditidae</taxon>
        <taxon>Peloderinae</taxon>
        <taxon>Caenorhabditis</taxon>
    </lineage>
</organism>
<feature type="compositionally biased region" description="Polar residues" evidence="12">
    <location>
        <begin position="670"/>
        <end position="679"/>
    </location>
</feature>
<evidence type="ECO:0000256" key="5">
    <source>
        <dbReference type="ARBA" id="ARBA00022723"/>
    </source>
</evidence>
<evidence type="ECO:0000256" key="4">
    <source>
        <dbReference type="ARBA" id="ARBA00022617"/>
    </source>
</evidence>
<keyword evidence="9 11" id="KW-1015">Disulfide bond</keyword>
<evidence type="ECO:0000256" key="12">
    <source>
        <dbReference type="SAM" id="MobiDB-lite"/>
    </source>
</evidence>
<keyword evidence="5 10" id="KW-0479">Metal-binding</keyword>
<dbReference type="PROSITE" id="PS50292">
    <property type="entry name" value="PEROXIDASE_3"/>
    <property type="match status" value="2"/>
</dbReference>
<dbReference type="GO" id="GO:0005615">
    <property type="term" value="C:extracellular space"/>
    <property type="evidence" value="ECO:0000318"/>
    <property type="project" value="GO_Central"/>
</dbReference>
<dbReference type="Pfam" id="PF03098">
    <property type="entry name" value="An_peroxidase"/>
    <property type="match status" value="2"/>
</dbReference>
<evidence type="ECO:0000256" key="7">
    <source>
        <dbReference type="ARBA" id="ARBA00023002"/>
    </source>
</evidence>
<keyword evidence="8 10" id="KW-0408">Iron</keyword>
<dbReference type="PANTHER" id="PTHR11475">
    <property type="entry name" value="OXIDASE/PEROXIDASE"/>
    <property type="match status" value="1"/>
</dbReference>
<accession>A8WVK8</accession>
<dbReference type="EC" id="1.11.1.7" evidence="2"/>
<name>A8WVK8_CAEBR</name>
<dbReference type="CDD" id="cd09823">
    <property type="entry name" value="peroxinectin_like"/>
    <property type="match status" value="2"/>
</dbReference>
<dbReference type="Pfam" id="PF01549">
    <property type="entry name" value="ShK"/>
    <property type="match status" value="1"/>
</dbReference>
<sequence>MYLSEQQEVVRTQDVRIDTQMLSPPITDRFKCLTNGCCDHHEWCRFWASIGECNANKDWMSENCQLACGTCSAPPAPLLPVTTTASSFQQSNGGFVQTTTVSSGPTTTVTIPPSSLTPVNSCERVKDSIAQASEVSTVLMSISRLINPVEDNFGRNMLSIDDITRSVPTGCVPQLSDVGVDCRKSLCYHLMYRTLDGTCNNLEKPMQGAAFRRFNRHFPAQYDDGRGEPISSLNKSRPSAREANRVMLSSAQSVVHDKFNNMMMQWGQFMSHDMSKTTLQPSANCKTCDPVPSKCMPIPIGEKDPNLGFKSKQCLKVSRSAPICRVEPREQLNENTAYIDGSMIYGSSLKDLHKFRDGRTGFLRVTRFNNQNVLPFDQSKCANKDKCTASFTAGDIRANLFIGLSSLHIMFAREHNRIAQKLTELNPTWSGDRVFQEARKIVGAQIQNVLYKEYLPKLLGVSFDKVIGPYKGYDTNVDATIANEFTTSAFRFGHGMIEEFYKRVDLSGNNITHGGFFFGDGVFKSGKILFEGGVDPIIRGFMTTAVKRPHRMTPAITEKMFGSTDLGSLNIQRGRDHGIPSYNKMRQFCGLKFANTFEDFGDMILDRNLRAGLARNYNTTNDVDFYVGSMLEDPVIGGLVGTTLSCAIGEQFKRARDGDRTRRIGRKPASSFQQSNGGFVQTTTVSSGPTTTVTIPPSSLTPVNSCERVKDSIAQASEVSTVLMSISRLINPVEDNFGRNMLSIDDITRSVPTGCVPQLSDVGVDCRKSLCYHLMYRTLDGTCNNLEKPMQGAAFRRFNRHFPAQYDDGRGEPISSLNKSRPSAREANRVMLSSAQSVVHDKFNNMMMQWGQFMSHDMSKTTLQPSANCKTCDPVPSKCMPIPIGEKDPNLGFKSKQCLKVSRSAPICRVEPREQLNENTAYIDGSMIYGSSLKDLHKFRDGRTGFLRVTRFNNQNVLPFDQSKCANKDKCTASFTAGDIRANLFIGLSSLHIMFAREHNRIAQKLTELNPTWSGDRVFQEARKIVGAQIQNVLYKEYLPKLLGVSFDKVIGPYKGYDTNVDATIANEFTTSAFRFGHGMIEEFYKRVDLSGNNITHGGFFFGDGVFKSGKILFEGGVDPIIRGFMTTAVKRPHRMTPAITEKMFGSTDLGSLNIQRGRDHGIPSYNKMRQFCGLKFANTFEDFGDMILDRNLRAGLARNYNTTNDVDFYVGSMLEDPVIGGLVGTTLSCAIGEQFKRARDGDRFYFENPGIFTRSQVEEIKKSSLSRIICDNADNFELVSQDAFLLPGANLTPCNKIPEMDLSKWRAL</sequence>
<dbReference type="FunFam" id="1.10.640.10:FF:000007">
    <property type="entry name" value="Peroxidase mlt-7"/>
    <property type="match status" value="2"/>
</dbReference>
<comment type="catalytic activity">
    <reaction evidence="1">
        <text>2 a phenolic donor + H2O2 = 2 a phenolic radical donor + 2 H2O</text>
        <dbReference type="Rhea" id="RHEA:56136"/>
        <dbReference type="ChEBI" id="CHEBI:15377"/>
        <dbReference type="ChEBI" id="CHEBI:16240"/>
        <dbReference type="ChEBI" id="CHEBI:139520"/>
        <dbReference type="ChEBI" id="CHEBI:139521"/>
        <dbReference type="EC" id="1.11.1.7"/>
    </reaction>
</comment>
<keyword evidence="4 10" id="KW-0349">Heme</keyword>
<dbReference type="PANTHER" id="PTHR11475:SF61">
    <property type="entry name" value="PEROXIDASE MLT-7"/>
    <property type="match status" value="1"/>
</dbReference>
<proteinExistence type="predicted"/>
<evidence type="ECO:0000313" key="15">
    <source>
        <dbReference type="Proteomes" id="UP000008549"/>
    </source>
</evidence>
<feature type="disulfide bond" evidence="11">
    <location>
        <begin position="37"/>
        <end position="71"/>
    </location>
</feature>
<keyword evidence="6" id="KW-0732">Signal</keyword>